<name>A0A2P8D4M4_9BACT</name>
<proteinExistence type="predicted"/>
<sequence length="175" mass="18118">MKKTFLALTLVAFAGSAVFAQTKKLKPVQKATATETKVTTVAPAAATPAAAQATPAAPTTTIKFKTETHDFGTLQEGDAAEAEFVFTNTGKEPLIIQNVHPSCGCTTPFWSKDPVAPGKTGIIKASYGTTGRVAPFNKSITVTSTAGTNVIYIKGVVEKAPEGSAPANTSMIKTN</sequence>
<dbReference type="AlphaFoldDB" id="A0A2P8D4M4"/>
<evidence type="ECO:0000313" key="2">
    <source>
        <dbReference type="EMBL" id="PSK92168.1"/>
    </source>
</evidence>
<accession>A0A2P8D4M4</accession>
<dbReference type="EMBL" id="PYGD01000004">
    <property type="protein sequence ID" value="PSK92168.1"/>
    <property type="molecule type" value="Genomic_DNA"/>
</dbReference>
<dbReference type="Proteomes" id="UP000240572">
    <property type="component" value="Unassembled WGS sequence"/>
</dbReference>
<reference evidence="2 3" key="1">
    <citation type="submission" date="2018-03" db="EMBL/GenBank/DDBJ databases">
        <title>Genomic Encyclopedia of Type Strains, Phase III (KMG-III): the genomes of soil and plant-associated and newly described type strains.</title>
        <authorList>
            <person name="Whitman W."/>
        </authorList>
    </citation>
    <scope>NUCLEOTIDE SEQUENCE [LARGE SCALE GENOMIC DNA]</scope>
    <source>
        <strain evidence="2 3">CGMCC 1.12700</strain>
    </source>
</reference>
<dbReference type="InterPro" id="IPR013783">
    <property type="entry name" value="Ig-like_fold"/>
</dbReference>
<dbReference type="PANTHER" id="PTHR37833">
    <property type="entry name" value="LIPOPROTEIN-RELATED"/>
    <property type="match status" value="1"/>
</dbReference>
<evidence type="ECO:0000313" key="3">
    <source>
        <dbReference type="Proteomes" id="UP000240572"/>
    </source>
</evidence>
<dbReference type="InterPro" id="IPR011467">
    <property type="entry name" value="DUF1573"/>
</dbReference>
<evidence type="ECO:0000256" key="1">
    <source>
        <dbReference type="SAM" id="SignalP"/>
    </source>
</evidence>
<dbReference type="Pfam" id="PF07610">
    <property type="entry name" value="DUF1573"/>
    <property type="match status" value="1"/>
</dbReference>
<protein>
    <submittedName>
        <fullName evidence="2">Uncharacterized protein DUF1573</fullName>
    </submittedName>
</protein>
<dbReference type="OrthoDB" id="826619at2"/>
<comment type="caution">
    <text evidence="2">The sequence shown here is derived from an EMBL/GenBank/DDBJ whole genome shotgun (WGS) entry which is preliminary data.</text>
</comment>
<dbReference type="Gene3D" id="2.60.40.10">
    <property type="entry name" value="Immunoglobulins"/>
    <property type="match status" value="1"/>
</dbReference>
<gene>
    <name evidence="2" type="ORF">B0I18_104266</name>
</gene>
<organism evidence="2 3">
    <name type="scientific">Taibaiella chishuiensis</name>
    <dbReference type="NCBI Taxonomy" id="1434707"/>
    <lineage>
        <taxon>Bacteria</taxon>
        <taxon>Pseudomonadati</taxon>
        <taxon>Bacteroidota</taxon>
        <taxon>Chitinophagia</taxon>
        <taxon>Chitinophagales</taxon>
        <taxon>Chitinophagaceae</taxon>
        <taxon>Taibaiella</taxon>
    </lineage>
</organism>
<feature type="chain" id="PRO_5015126390" evidence="1">
    <location>
        <begin position="21"/>
        <end position="175"/>
    </location>
</feature>
<keyword evidence="1" id="KW-0732">Signal</keyword>
<keyword evidence="3" id="KW-1185">Reference proteome</keyword>
<feature type="signal peptide" evidence="1">
    <location>
        <begin position="1"/>
        <end position="20"/>
    </location>
</feature>
<dbReference type="RefSeq" id="WP_106523231.1">
    <property type="nucleotide sequence ID" value="NZ_PYGD01000004.1"/>
</dbReference>
<dbReference type="PANTHER" id="PTHR37833:SF1">
    <property type="entry name" value="SIGNAL PEPTIDE PROTEIN"/>
    <property type="match status" value="1"/>
</dbReference>